<proteinExistence type="inferred from homology"/>
<dbReference type="FunFam" id="3.40.1360.10:FF:000002">
    <property type="entry name" value="DNA primase"/>
    <property type="match status" value="1"/>
</dbReference>
<dbReference type="SMART" id="SM00400">
    <property type="entry name" value="ZnF_CHCC"/>
    <property type="match status" value="1"/>
</dbReference>
<dbReference type="InterPro" id="IPR036977">
    <property type="entry name" value="DNA_primase_Znf_CHC2"/>
</dbReference>
<evidence type="ECO:0000256" key="4">
    <source>
        <dbReference type="ARBA" id="ARBA00022695"/>
    </source>
</evidence>
<dbReference type="AlphaFoldDB" id="A0A1T0CX01"/>
<dbReference type="SUPFAM" id="SSF56731">
    <property type="entry name" value="DNA primase core"/>
    <property type="match status" value="1"/>
</dbReference>
<dbReference type="GO" id="GO:0003899">
    <property type="term" value="F:DNA-directed RNA polymerase activity"/>
    <property type="evidence" value="ECO:0007669"/>
    <property type="project" value="UniProtKB-UniRule"/>
</dbReference>
<evidence type="ECO:0000256" key="7">
    <source>
        <dbReference type="ARBA" id="ARBA00022771"/>
    </source>
</evidence>
<dbReference type="EMBL" id="MUYV01000001">
    <property type="protein sequence ID" value="OOS26845.1"/>
    <property type="molecule type" value="Genomic_DNA"/>
</dbReference>
<evidence type="ECO:0000256" key="12">
    <source>
        <dbReference type="HAMAP-Rule" id="MF_00974"/>
    </source>
</evidence>
<dbReference type="Gene3D" id="3.90.580.10">
    <property type="entry name" value="Zinc finger, CHC2-type domain"/>
    <property type="match status" value="1"/>
</dbReference>
<keyword evidence="11 12" id="KW-0804">Transcription</keyword>
<evidence type="ECO:0000256" key="2">
    <source>
        <dbReference type="ARBA" id="ARBA00022515"/>
    </source>
</evidence>
<comment type="catalytic activity">
    <reaction evidence="12">
        <text>ssDNA + n NTP = ssDNA/pppN(pN)n-1 hybrid + (n-1) diphosphate.</text>
        <dbReference type="EC" id="2.7.7.101"/>
    </reaction>
</comment>
<dbReference type="PANTHER" id="PTHR30313:SF2">
    <property type="entry name" value="DNA PRIMASE"/>
    <property type="match status" value="1"/>
</dbReference>
<keyword evidence="9" id="KW-0460">Magnesium</keyword>
<dbReference type="SUPFAM" id="SSF57783">
    <property type="entry name" value="Zinc beta-ribbon"/>
    <property type="match status" value="1"/>
</dbReference>
<gene>
    <name evidence="12" type="primary">dnaG</name>
    <name evidence="14" type="ORF">B0681_02035</name>
</gene>
<feature type="domain" description="Toprim" evidence="13">
    <location>
        <begin position="321"/>
        <end position="402"/>
    </location>
</feature>
<dbReference type="FunFam" id="3.90.580.10:FF:000001">
    <property type="entry name" value="DNA primase"/>
    <property type="match status" value="1"/>
</dbReference>
<dbReference type="Pfam" id="PF08275">
    <property type="entry name" value="DNAG_N"/>
    <property type="match status" value="1"/>
</dbReference>
<dbReference type="STRING" id="573983.B0681_02035"/>
<accession>A0A1T0CX01</accession>
<comment type="caution">
    <text evidence="14">The sequence shown here is derived from an EMBL/GenBank/DDBJ whole genome shotgun (WGS) entry which is preliminary data.</text>
</comment>
<keyword evidence="3 12" id="KW-0808">Transferase</keyword>
<dbReference type="Pfam" id="PF01807">
    <property type="entry name" value="Zn_ribbon_DnaG"/>
    <property type="match status" value="1"/>
</dbReference>
<dbReference type="Gene3D" id="3.40.1360.10">
    <property type="match status" value="1"/>
</dbReference>
<evidence type="ECO:0000313" key="15">
    <source>
        <dbReference type="Proteomes" id="UP000190683"/>
    </source>
</evidence>
<keyword evidence="4 12" id="KW-0548">Nucleotidyltransferase</keyword>
<dbReference type="Proteomes" id="UP000190683">
    <property type="component" value="Unassembled WGS sequence"/>
</dbReference>
<evidence type="ECO:0000259" key="13">
    <source>
        <dbReference type="PROSITE" id="PS50880"/>
    </source>
</evidence>
<keyword evidence="5 12" id="KW-0235">DNA replication</keyword>
<dbReference type="GO" id="GO:0003677">
    <property type="term" value="F:DNA binding"/>
    <property type="evidence" value="ECO:0007669"/>
    <property type="project" value="UniProtKB-KW"/>
</dbReference>
<keyword evidence="10 12" id="KW-0238">DNA-binding</keyword>
<comment type="cofactor">
    <cofactor evidence="12">
        <name>Zn(2+)</name>
        <dbReference type="ChEBI" id="CHEBI:29105"/>
    </cofactor>
    <text evidence="12">Binds 1 zinc ion per monomer.</text>
</comment>
<dbReference type="CDD" id="cd03364">
    <property type="entry name" value="TOPRIM_DnaG_primases"/>
    <property type="match status" value="1"/>
</dbReference>
<protein>
    <recommendedName>
        <fullName evidence="12">DNA primase</fullName>
        <ecNumber evidence="12">2.7.7.101</ecNumber>
    </recommendedName>
</protein>
<evidence type="ECO:0000256" key="5">
    <source>
        <dbReference type="ARBA" id="ARBA00022705"/>
    </source>
</evidence>
<dbReference type="PROSITE" id="PS50880">
    <property type="entry name" value="TOPRIM"/>
    <property type="match status" value="1"/>
</dbReference>
<comment type="domain">
    <text evidence="12">Contains an N-terminal zinc-binding domain, a central core domain that contains the primase activity, and a C-terminal DnaB-binding domain.</text>
</comment>
<evidence type="ECO:0000256" key="3">
    <source>
        <dbReference type="ARBA" id="ARBA00022679"/>
    </source>
</evidence>
<dbReference type="HAMAP" id="MF_00974">
    <property type="entry name" value="DNA_primase_DnaG"/>
    <property type="match status" value="1"/>
</dbReference>
<dbReference type="InterPro" id="IPR013264">
    <property type="entry name" value="DNAG_N"/>
</dbReference>
<dbReference type="RefSeq" id="WP_078317226.1">
    <property type="nucleotide sequence ID" value="NZ_MUYV01000001.1"/>
</dbReference>
<name>A0A1T0CX01_9GAMM</name>
<keyword evidence="7 12" id="KW-0863">Zinc-finger</keyword>
<dbReference type="SMART" id="SM00493">
    <property type="entry name" value="TOPRIM"/>
    <property type="match status" value="1"/>
</dbReference>
<sequence length="684" mass="77284">MQIPESLIEQLNAEADLVEIIGKHTTLKPAGREFKGCCPFHGEKTPSFYVNPQTNLYYCFGCHAKGNAITFLKEFERMNFIESVKYLSEQTGIELPKDTADQQKFKYKKTIKTQGAKPIAPQPNLQPQHSELTVDDTKPTYFDQSHHLSFYDHDAGVIDQTDDYFDGTFDPSAKTQPESQGDLYSLLEQVHRYYQFMLHSIPFAKQYFLDRGLSDETIETFGLGYAPEGWQHLEQVFPHDIEGLKILGLVRDSTKTAGRSFDLLRHRVIFPIKDTQGRVVGFAGRSLDDELPKYINSSESPVFQKQHILYGLYEARQQKARDYLMVEGYMDVIALYQAGIYGAVAPMGTAANEKQIDRLLRYNHKLTLCFDGDSAGQKAAWRTLEIAAPVLHDGRELRFLTLADGHDPDTFIKAHGTAAMQTAIDGAVSLSDYLYGVLSSQFDLTRPEQKAQAMATLRALTELLPKGSSLRWWLNSDIYQKLKAIGKDGRFTARVDTINYNSTNDIDAITEIALSIVHTPSLLTPDPLAYIIDSSQMQSAHEPLLAHMQRQDLALPDLPTWASFDSPLLNEVIAIIKQLPEDVLSDDISPYARTHFISAALSHDAGQQIQQHWKHFQSKSQHPIADQLPMFLELLSVALKEVLNKQQIASKNLLLSEIYKRRLQALINWDNAHNKAKLAEMLVH</sequence>
<dbReference type="InterPro" id="IPR034151">
    <property type="entry name" value="TOPRIM_DnaG_bac"/>
</dbReference>
<feature type="zinc finger region" description="CHC2-type" evidence="12">
    <location>
        <begin position="38"/>
        <end position="62"/>
    </location>
</feature>
<dbReference type="InterPro" id="IPR030846">
    <property type="entry name" value="DnaG_bac"/>
</dbReference>
<keyword evidence="8 12" id="KW-0862">Zinc</keyword>
<comment type="similarity">
    <text evidence="12">Belongs to the DnaG primase family.</text>
</comment>
<keyword evidence="15" id="KW-1185">Reference proteome</keyword>
<evidence type="ECO:0000256" key="1">
    <source>
        <dbReference type="ARBA" id="ARBA00022478"/>
    </source>
</evidence>
<dbReference type="InterPro" id="IPR006171">
    <property type="entry name" value="TOPRIM_dom"/>
</dbReference>
<dbReference type="GO" id="GO:1990077">
    <property type="term" value="C:primosome complex"/>
    <property type="evidence" value="ECO:0007669"/>
    <property type="project" value="UniProtKB-KW"/>
</dbReference>
<dbReference type="InterPro" id="IPR002694">
    <property type="entry name" value="Znf_CHC2"/>
</dbReference>
<keyword evidence="6 12" id="KW-0479">Metal-binding</keyword>
<evidence type="ECO:0000256" key="10">
    <source>
        <dbReference type="ARBA" id="ARBA00023125"/>
    </source>
</evidence>
<evidence type="ECO:0000256" key="11">
    <source>
        <dbReference type="ARBA" id="ARBA00023163"/>
    </source>
</evidence>
<evidence type="ECO:0000256" key="8">
    <source>
        <dbReference type="ARBA" id="ARBA00022833"/>
    </source>
</evidence>
<evidence type="ECO:0000256" key="9">
    <source>
        <dbReference type="ARBA" id="ARBA00022842"/>
    </source>
</evidence>
<keyword evidence="2 12" id="KW-0639">Primosome</keyword>
<dbReference type="GO" id="GO:0008270">
    <property type="term" value="F:zinc ion binding"/>
    <property type="evidence" value="ECO:0007669"/>
    <property type="project" value="UniProtKB-UniRule"/>
</dbReference>
<comment type="subunit">
    <text evidence="12">Monomer. Interacts with DnaB.</text>
</comment>
<dbReference type="GO" id="GO:0000428">
    <property type="term" value="C:DNA-directed RNA polymerase complex"/>
    <property type="evidence" value="ECO:0007669"/>
    <property type="project" value="UniProtKB-KW"/>
</dbReference>
<organism evidence="14 15">
    <name type="scientific">Moraxella porci DSM 25326</name>
    <dbReference type="NCBI Taxonomy" id="573983"/>
    <lineage>
        <taxon>Bacteria</taxon>
        <taxon>Pseudomonadati</taxon>
        <taxon>Pseudomonadota</taxon>
        <taxon>Gammaproteobacteria</taxon>
        <taxon>Moraxellales</taxon>
        <taxon>Moraxellaceae</taxon>
        <taxon>Moraxella</taxon>
    </lineage>
</organism>
<dbReference type="PANTHER" id="PTHR30313">
    <property type="entry name" value="DNA PRIMASE"/>
    <property type="match status" value="1"/>
</dbReference>
<dbReference type="Pfam" id="PF13155">
    <property type="entry name" value="Toprim_2"/>
    <property type="match status" value="1"/>
</dbReference>
<dbReference type="EC" id="2.7.7.101" evidence="12"/>
<dbReference type="GO" id="GO:0005737">
    <property type="term" value="C:cytoplasm"/>
    <property type="evidence" value="ECO:0007669"/>
    <property type="project" value="TreeGrafter"/>
</dbReference>
<evidence type="ECO:0000313" key="14">
    <source>
        <dbReference type="EMBL" id="OOS26845.1"/>
    </source>
</evidence>
<dbReference type="InterPro" id="IPR050219">
    <property type="entry name" value="DnaG_primase"/>
</dbReference>
<dbReference type="Gene3D" id="3.90.980.10">
    <property type="entry name" value="DNA primase, catalytic core, N-terminal domain"/>
    <property type="match status" value="1"/>
</dbReference>
<dbReference type="InterPro" id="IPR037068">
    <property type="entry name" value="DNA_primase_core_N_sf"/>
</dbReference>
<evidence type="ECO:0000256" key="6">
    <source>
        <dbReference type="ARBA" id="ARBA00022723"/>
    </source>
</evidence>
<comment type="function">
    <text evidence="12">RNA polymerase that catalyzes the synthesis of short RNA molecules used as primers for DNA polymerase during DNA replication.</text>
</comment>
<reference evidence="14 15" key="1">
    <citation type="submission" date="2017-02" db="EMBL/GenBank/DDBJ databases">
        <title>Draft genome sequence of Moraxella porci CCUG 54912T type strain.</title>
        <authorList>
            <person name="Salva-Serra F."/>
            <person name="Engstrom-Jakobsson H."/>
            <person name="Thorell K."/>
            <person name="Jaen-Luchoro D."/>
            <person name="Gonzales-Siles L."/>
            <person name="Karlsson R."/>
            <person name="Yazdan S."/>
            <person name="Boulund F."/>
            <person name="Johnning A."/>
            <person name="Engstrand L."/>
            <person name="Kristiansson E."/>
            <person name="Moore E."/>
        </authorList>
    </citation>
    <scope>NUCLEOTIDE SEQUENCE [LARGE SCALE GENOMIC DNA]</scope>
    <source>
        <strain evidence="14 15">CCUG 54912</strain>
    </source>
</reference>
<keyword evidence="1 12" id="KW-0240">DNA-directed RNA polymerase</keyword>
<dbReference type="GO" id="GO:0006269">
    <property type="term" value="P:DNA replication, synthesis of primer"/>
    <property type="evidence" value="ECO:0007669"/>
    <property type="project" value="UniProtKB-UniRule"/>
</dbReference>